<dbReference type="PRINTS" id="PR00463">
    <property type="entry name" value="EP450I"/>
</dbReference>
<evidence type="ECO:0000256" key="5">
    <source>
        <dbReference type="SAM" id="Phobius"/>
    </source>
</evidence>
<dbReference type="FunCoup" id="F0XCT4">
    <property type="interactions" value="1305"/>
</dbReference>
<feature type="transmembrane region" description="Helical" evidence="5">
    <location>
        <begin position="204"/>
        <end position="227"/>
    </location>
</feature>
<evidence type="ECO:0000313" key="7">
    <source>
        <dbReference type="Proteomes" id="UP000007796"/>
    </source>
</evidence>
<keyword evidence="7" id="KW-1185">Reference proteome</keyword>
<evidence type="ECO:0000256" key="2">
    <source>
        <dbReference type="ARBA" id="ARBA00022723"/>
    </source>
</evidence>
<dbReference type="RefSeq" id="XP_014172961.1">
    <property type="nucleotide sequence ID" value="XM_014317486.1"/>
</dbReference>
<keyword evidence="2 4" id="KW-0479">Metal-binding</keyword>
<protein>
    <submittedName>
        <fullName evidence="6">Cytochrome p450 monooxygenase</fullName>
    </submittedName>
</protein>
<dbReference type="HOGENOM" id="CLU_001570_5_11_1"/>
<accession>F0XCT4</accession>
<reference evidence="6 7" key="1">
    <citation type="journal article" date="2011" name="Proc. Natl. Acad. Sci. U.S.A.">
        <title>Genome and transcriptome analyses of the mountain pine beetle-fungal symbiont Grosmannia clavigera, a lodgepole pine pathogen.</title>
        <authorList>
            <person name="DiGuistini S."/>
            <person name="Wang Y."/>
            <person name="Liao N.Y."/>
            <person name="Taylor G."/>
            <person name="Tanguay P."/>
            <person name="Feau N."/>
            <person name="Henrissat B."/>
            <person name="Chan S.K."/>
            <person name="Hesse-Orce U."/>
            <person name="Alamouti S.M."/>
            <person name="Tsui C.K.M."/>
            <person name="Docking R.T."/>
            <person name="Levasseur A."/>
            <person name="Haridas S."/>
            <person name="Robertson G."/>
            <person name="Birol I."/>
            <person name="Holt R.A."/>
            <person name="Marra M.A."/>
            <person name="Hamelin R.C."/>
            <person name="Hirst M."/>
            <person name="Jones S.J.M."/>
            <person name="Bohlmann J."/>
            <person name="Breuil C."/>
        </authorList>
    </citation>
    <scope>NUCLEOTIDE SEQUENCE [LARGE SCALE GENOMIC DNA]</scope>
    <source>
        <strain evidence="7">kw1407 / UAMH 11150</strain>
    </source>
</reference>
<dbReference type="AlphaFoldDB" id="F0XCT4"/>
<dbReference type="InterPro" id="IPR001128">
    <property type="entry name" value="Cyt_P450"/>
</dbReference>
<dbReference type="PRINTS" id="PR00385">
    <property type="entry name" value="P450"/>
</dbReference>
<dbReference type="eggNOG" id="KOG0157">
    <property type="taxonomic scope" value="Eukaryota"/>
</dbReference>
<evidence type="ECO:0000256" key="4">
    <source>
        <dbReference type="PIRSR" id="PIRSR602401-1"/>
    </source>
</evidence>
<keyword evidence="5" id="KW-1133">Transmembrane helix</keyword>
<dbReference type="OrthoDB" id="1470350at2759"/>
<dbReference type="Gene3D" id="1.10.630.10">
    <property type="entry name" value="Cytochrome P450"/>
    <property type="match status" value="2"/>
</dbReference>
<gene>
    <name evidence="6" type="ORF">CMQ_407</name>
</gene>
<dbReference type="CDD" id="cd11069">
    <property type="entry name" value="CYP_FUM15-like"/>
    <property type="match status" value="1"/>
</dbReference>
<dbReference type="InterPro" id="IPR036396">
    <property type="entry name" value="Cyt_P450_sf"/>
</dbReference>
<dbReference type="EMBL" id="GL629765">
    <property type="protein sequence ID" value="EFX03479.1"/>
    <property type="molecule type" value="Genomic_DNA"/>
</dbReference>
<evidence type="ECO:0000313" key="6">
    <source>
        <dbReference type="EMBL" id="EFX03479.1"/>
    </source>
</evidence>
<evidence type="ECO:0000256" key="3">
    <source>
        <dbReference type="ARBA" id="ARBA00023004"/>
    </source>
</evidence>
<dbReference type="SUPFAM" id="SSF48264">
    <property type="entry name" value="Cytochrome P450"/>
    <property type="match status" value="1"/>
</dbReference>
<proteinExistence type="predicted"/>
<keyword evidence="6" id="KW-0503">Monooxygenase</keyword>
<dbReference type="GO" id="GO:0016705">
    <property type="term" value="F:oxidoreductase activity, acting on paired donors, with incorporation or reduction of molecular oxygen"/>
    <property type="evidence" value="ECO:0007669"/>
    <property type="project" value="InterPro"/>
</dbReference>
<keyword evidence="1 4" id="KW-0349">Heme</keyword>
<keyword evidence="5" id="KW-0472">Membrane</keyword>
<keyword evidence="6" id="KW-0560">Oxidoreductase</keyword>
<evidence type="ECO:0000256" key="1">
    <source>
        <dbReference type="ARBA" id="ARBA00022617"/>
    </source>
</evidence>
<name>F0XCT4_GROCL</name>
<dbReference type="InParanoid" id="F0XCT4"/>
<dbReference type="Pfam" id="PF00067">
    <property type="entry name" value="p450"/>
    <property type="match status" value="2"/>
</dbReference>
<sequence>MDMENIRKWAATVPNDGLLRYYLAGNLERVLVIGPQALEEVLVSKVYAFPKSESLRIKLQRFTGNGILLAVGEEHKTQRRGLLPSFAHRHIKDLYPTFWAKAVEMADSIEAQQAQSADADTVTIQVSDWAGRVTLDLIGLAAMGQDFGSISDPTTAFHQEHNKLRMRPTTGMRLLILSVMLTVGYPAIFHLPTRWNHENMVDQMIALLVAGHETIAAALQWAVYALAKHPDMQTRLRAEVRARVPMSSGAAVTTAMCADEVDALPYLRAFCNEVLRFYPPVPSTVRQAQADTTLAGSFIPKGTTLLILPGVTNHEPELWGPDAAVFSPERWLGPGRSNNGGATGRYANLTFLAGPRSCIGQVFAQSELLCLVAVLVGRFQIELQDPDRPLEVLQSVSAAPKDGVMTRLRRLDGWT</sequence>
<dbReference type="GO" id="GO:0020037">
    <property type="term" value="F:heme binding"/>
    <property type="evidence" value="ECO:0007669"/>
    <property type="project" value="InterPro"/>
</dbReference>
<organism evidence="7">
    <name type="scientific">Grosmannia clavigera (strain kw1407 / UAMH 11150)</name>
    <name type="common">Blue stain fungus</name>
    <name type="synonym">Graphiocladiella clavigera</name>
    <dbReference type="NCBI Taxonomy" id="655863"/>
    <lineage>
        <taxon>Eukaryota</taxon>
        <taxon>Fungi</taxon>
        <taxon>Dikarya</taxon>
        <taxon>Ascomycota</taxon>
        <taxon>Pezizomycotina</taxon>
        <taxon>Sordariomycetes</taxon>
        <taxon>Sordariomycetidae</taxon>
        <taxon>Ophiostomatales</taxon>
        <taxon>Ophiostomataceae</taxon>
        <taxon>Leptographium</taxon>
    </lineage>
</organism>
<dbReference type="PANTHER" id="PTHR24305">
    <property type="entry name" value="CYTOCHROME P450"/>
    <property type="match status" value="1"/>
</dbReference>
<feature type="binding site" description="axial binding residue" evidence="4">
    <location>
        <position position="358"/>
    </location>
    <ligand>
        <name>heme</name>
        <dbReference type="ChEBI" id="CHEBI:30413"/>
    </ligand>
    <ligandPart>
        <name>Fe</name>
        <dbReference type="ChEBI" id="CHEBI:18248"/>
    </ligandPart>
</feature>
<dbReference type="InterPro" id="IPR050121">
    <property type="entry name" value="Cytochrome_P450_monoxygenase"/>
</dbReference>
<dbReference type="PANTHER" id="PTHR24305:SF227">
    <property type="entry name" value="P450, PUTATIVE (EUROFUNG)-RELATED"/>
    <property type="match status" value="1"/>
</dbReference>
<dbReference type="Proteomes" id="UP000007796">
    <property type="component" value="Unassembled WGS sequence"/>
</dbReference>
<feature type="transmembrane region" description="Helical" evidence="5">
    <location>
        <begin position="174"/>
        <end position="192"/>
    </location>
</feature>
<dbReference type="InterPro" id="IPR002401">
    <property type="entry name" value="Cyt_P450_E_grp-I"/>
</dbReference>
<dbReference type="GeneID" id="25977240"/>
<dbReference type="STRING" id="655863.F0XCT4"/>
<comment type="cofactor">
    <cofactor evidence="4">
        <name>heme</name>
        <dbReference type="ChEBI" id="CHEBI:30413"/>
    </cofactor>
</comment>
<keyword evidence="3 4" id="KW-0408">Iron</keyword>
<dbReference type="GO" id="GO:0004497">
    <property type="term" value="F:monooxygenase activity"/>
    <property type="evidence" value="ECO:0007669"/>
    <property type="project" value="UniProtKB-KW"/>
</dbReference>
<dbReference type="GO" id="GO:0005506">
    <property type="term" value="F:iron ion binding"/>
    <property type="evidence" value="ECO:0007669"/>
    <property type="project" value="InterPro"/>
</dbReference>
<keyword evidence="5" id="KW-0812">Transmembrane</keyword>